<dbReference type="InterPro" id="IPR054708">
    <property type="entry name" value="MTPAP-like_central"/>
</dbReference>
<dbReference type="SUPFAM" id="SSF81301">
    <property type="entry name" value="Nucleotidyltransferase"/>
    <property type="match status" value="1"/>
</dbReference>
<name>A0AAV5UDM1_9BILA</name>
<dbReference type="GO" id="GO:1990817">
    <property type="term" value="F:poly(A) RNA polymerase activity"/>
    <property type="evidence" value="ECO:0007669"/>
    <property type="project" value="TreeGrafter"/>
</dbReference>
<proteinExistence type="predicted"/>
<evidence type="ECO:0000313" key="2">
    <source>
        <dbReference type="EMBL" id="GMT05059.1"/>
    </source>
</evidence>
<organism evidence="2 3">
    <name type="scientific">Pristionchus entomophagus</name>
    <dbReference type="NCBI Taxonomy" id="358040"/>
    <lineage>
        <taxon>Eukaryota</taxon>
        <taxon>Metazoa</taxon>
        <taxon>Ecdysozoa</taxon>
        <taxon>Nematoda</taxon>
        <taxon>Chromadorea</taxon>
        <taxon>Rhabditida</taxon>
        <taxon>Rhabditina</taxon>
        <taxon>Diplogasteromorpha</taxon>
        <taxon>Diplogasteroidea</taxon>
        <taxon>Neodiplogasteridae</taxon>
        <taxon>Pristionchus</taxon>
    </lineage>
</organism>
<dbReference type="InterPro" id="IPR012677">
    <property type="entry name" value="Nucleotide-bd_a/b_plait_sf"/>
</dbReference>
<dbReference type="GO" id="GO:0031123">
    <property type="term" value="P:RNA 3'-end processing"/>
    <property type="evidence" value="ECO:0007669"/>
    <property type="project" value="TreeGrafter"/>
</dbReference>
<dbReference type="Gene3D" id="3.30.70.330">
    <property type="match status" value="1"/>
</dbReference>
<keyword evidence="3" id="KW-1185">Reference proteome</keyword>
<accession>A0AAV5UDM1</accession>
<dbReference type="PANTHER" id="PTHR12271:SF127">
    <property type="entry name" value="SPECKLE TARGETED PIP5K1A-REGULATED POLY(A) POLYMERASE"/>
    <property type="match status" value="1"/>
</dbReference>
<dbReference type="Gene3D" id="1.10.1410.10">
    <property type="match status" value="1"/>
</dbReference>
<dbReference type="SUPFAM" id="SSF81631">
    <property type="entry name" value="PAP/OAS1 substrate-binding domain"/>
    <property type="match status" value="1"/>
</dbReference>
<protein>
    <recommendedName>
        <fullName evidence="1">Poly(A) RNA polymerase mitochondrial-like central palm domain-containing protein</fullName>
    </recommendedName>
</protein>
<dbReference type="AlphaFoldDB" id="A0AAV5UDM1"/>
<reference evidence="2" key="1">
    <citation type="submission" date="2023-10" db="EMBL/GenBank/DDBJ databases">
        <title>Genome assembly of Pristionchus species.</title>
        <authorList>
            <person name="Yoshida K."/>
            <person name="Sommer R.J."/>
        </authorList>
    </citation>
    <scope>NUCLEOTIDE SEQUENCE</scope>
    <source>
        <strain evidence="2">RS0144</strain>
    </source>
</reference>
<dbReference type="InterPro" id="IPR043519">
    <property type="entry name" value="NT_sf"/>
</dbReference>
<dbReference type="Gene3D" id="3.30.460.10">
    <property type="entry name" value="Beta Polymerase, domain 2"/>
    <property type="match status" value="1"/>
</dbReference>
<feature type="non-terminal residue" evidence="2">
    <location>
        <position position="537"/>
    </location>
</feature>
<dbReference type="PANTHER" id="PTHR12271">
    <property type="entry name" value="POLY A POLYMERASE CID PAP -RELATED"/>
    <property type="match status" value="1"/>
</dbReference>
<comment type="caution">
    <text evidence="2">The sequence shown here is derived from an EMBL/GenBank/DDBJ whole genome shotgun (WGS) entry which is preliminary data.</text>
</comment>
<dbReference type="SUPFAM" id="SSF54928">
    <property type="entry name" value="RNA-binding domain, RBD"/>
    <property type="match status" value="1"/>
</dbReference>
<evidence type="ECO:0000313" key="3">
    <source>
        <dbReference type="Proteomes" id="UP001432027"/>
    </source>
</evidence>
<dbReference type="Proteomes" id="UP001432027">
    <property type="component" value="Unassembled WGS sequence"/>
</dbReference>
<gene>
    <name evidence="2" type="ORF">PENTCL1PPCAC_27233</name>
</gene>
<feature type="domain" description="Poly(A) RNA polymerase mitochondrial-like central palm" evidence="1">
    <location>
        <begin position="216"/>
        <end position="387"/>
    </location>
</feature>
<dbReference type="Pfam" id="PF22600">
    <property type="entry name" value="MTPAP-like_central"/>
    <property type="match status" value="1"/>
</dbReference>
<sequence length="537" mass="59637">MSGSVASPSSEIDNLNPEKKIKKEKQVCALCNVEIPPGPDSLQKHEAGKRHERMRAQCDAVEALAKRSVFIKIAPARAPSPVEMEEDGTIPSRVAKSDARLRLQREEIERVMSRFGKIERVLCRAESGHYAIVEYGRDEDAKTALAAKSVLMSCSTIDVDGATGPIKMATVLVTERRVNFSAAAPIEKQRINVDEIVDTISRLIIDSSEDAYTAAIDEVIRYMVLSEDQLRDREVLASRLQAELEKYFVAPSVRIFGSSITSIGTVDSDIDMCLMLSSSAGGNKQQSRMQFLHEQKQRDKYTLLTGEASQFKQKKVQAGEVKRLSGPDRVRFVSKMLNEVRKECGWMGVQRPVVDCRLPIVRFLLEREVLVDLSVDNAIGVAKSAYIRDLIKGDASGRLRRMLIGLRFWALSNGLFDAQEKEHKGHFNAYMLNLLAIAFLLSNGALPPFQHSDMPDYGGPGGQWRIDFVVPPYTLERVEIHSFMKSFFIHMTSVSLRESVLIGRTGEQLSLSEFVGRYPSIIDRPEDNVAGGGGGGG</sequence>
<dbReference type="CDD" id="cd00590">
    <property type="entry name" value="RRM_SF"/>
    <property type="match status" value="1"/>
</dbReference>
<dbReference type="EMBL" id="BTSX01000006">
    <property type="protein sequence ID" value="GMT05059.1"/>
    <property type="molecule type" value="Genomic_DNA"/>
</dbReference>
<dbReference type="GO" id="GO:0003676">
    <property type="term" value="F:nucleic acid binding"/>
    <property type="evidence" value="ECO:0007669"/>
    <property type="project" value="InterPro"/>
</dbReference>
<dbReference type="InterPro" id="IPR035979">
    <property type="entry name" value="RBD_domain_sf"/>
</dbReference>
<evidence type="ECO:0000259" key="1">
    <source>
        <dbReference type="Pfam" id="PF22600"/>
    </source>
</evidence>